<feature type="domain" description="AB hydrolase-1" evidence="2">
    <location>
        <begin position="121"/>
        <end position="252"/>
    </location>
</feature>
<dbReference type="GO" id="GO:0051792">
    <property type="term" value="P:medium-chain fatty acid biosynthetic process"/>
    <property type="evidence" value="ECO:0007669"/>
    <property type="project" value="TreeGrafter"/>
</dbReference>
<reference evidence="3" key="1">
    <citation type="submission" date="2021-03" db="EMBL/GenBank/DDBJ databases">
        <title>Comparative genomics and phylogenomic investigation of the class Geoglossomycetes provide insights into ecological specialization and systematics.</title>
        <authorList>
            <person name="Melie T."/>
            <person name="Pirro S."/>
            <person name="Miller A.N."/>
            <person name="Quandt A."/>
        </authorList>
    </citation>
    <scope>NUCLEOTIDE SEQUENCE</scope>
    <source>
        <strain evidence="3">GBOQ0MN5Z8</strain>
    </source>
</reference>
<dbReference type="InterPro" id="IPR029058">
    <property type="entry name" value="AB_hydrolase_fold"/>
</dbReference>
<keyword evidence="4" id="KW-1185">Reference proteome</keyword>
<sequence>MSSITFYHSTDPITVINKSGSQTTLPDLCKSVTPPCRLNPFLFNGHLQTIWTAIDNTDIPVYYKRKVFTAEDEAYFGTFAVDFVVDEYQGTEDEMLLSRTSCFSDAELKELELGSLDNKPMLISLHGLSGGSHEIYLRHVIAPMVSKERGWAACVVNARGCAMSKITSPVLFNARATWDMRQVVKWLRKTYPNRPLFAIGYSLGANILTNYLGEEGSNCVLKAAVVCSNPWNLEVSSLALQRSWLGLGVYSRTMGSNMKRLFEIHVEEISKNPRIDVGKVRDVKYLHEFDRLIFMLPPSLG</sequence>
<organism evidence="3 4">
    <name type="scientific">Glutinoglossum americanum</name>
    <dbReference type="NCBI Taxonomy" id="1670608"/>
    <lineage>
        <taxon>Eukaryota</taxon>
        <taxon>Fungi</taxon>
        <taxon>Dikarya</taxon>
        <taxon>Ascomycota</taxon>
        <taxon>Pezizomycotina</taxon>
        <taxon>Geoglossomycetes</taxon>
        <taxon>Geoglossales</taxon>
        <taxon>Geoglossaceae</taxon>
        <taxon>Glutinoglossum</taxon>
    </lineage>
</organism>
<dbReference type="InterPro" id="IPR012020">
    <property type="entry name" value="ABHD4"/>
</dbReference>
<dbReference type="AlphaFoldDB" id="A0A9P8HWW9"/>
<dbReference type="PIRSF" id="PIRSF005211">
    <property type="entry name" value="Ab_hydro_YheT"/>
    <property type="match status" value="1"/>
</dbReference>
<comment type="caution">
    <text evidence="3">The sequence shown here is derived from an EMBL/GenBank/DDBJ whole genome shotgun (WGS) entry which is preliminary data.</text>
</comment>
<dbReference type="Gene3D" id="3.40.50.1820">
    <property type="entry name" value="alpha/beta hydrolase"/>
    <property type="match status" value="1"/>
</dbReference>
<dbReference type="Proteomes" id="UP000698800">
    <property type="component" value="Unassembled WGS sequence"/>
</dbReference>
<proteinExistence type="inferred from homology"/>
<dbReference type="GO" id="GO:0008126">
    <property type="term" value="F:acetylesterase activity"/>
    <property type="evidence" value="ECO:0007669"/>
    <property type="project" value="TreeGrafter"/>
</dbReference>
<dbReference type="PANTHER" id="PTHR10794:SF63">
    <property type="entry name" value="ALPHA_BETA HYDROLASE 1, ISOFORM A"/>
    <property type="match status" value="1"/>
</dbReference>
<accession>A0A9P8HWW9</accession>
<dbReference type="GO" id="GO:0051793">
    <property type="term" value="P:medium-chain fatty acid catabolic process"/>
    <property type="evidence" value="ECO:0007669"/>
    <property type="project" value="TreeGrafter"/>
</dbReference>
<evidence type="ECO:0000256" key="1">
    <source>
        <dbReference type="ARBA" id="ARBA00010884"/>
    </source>
</evidence>
<dbReference type="EMBL" id="JAGHQL010000252">
    <property type="protein sequence ID" value="KAH0535957.1"/>
    <property type="molecule type" value="Genomic_DNA"/>
</dbReference>
<dbReference type="GO" id="GO:0047372">
    <property type="term" value="F:monoacylglycerol lipase activity"/>
    <property type="evidence" value="ECO:0007669"/>
    <property type="project" value="TreeGrafter"/>
</dbReference>
<dbReference type="PANTHER" id="PTHR10794">
    <property type="entry name" value="ABHYDROLASE DOMAIN-CONTAINING PROTEIN"/>
    <property type="match status" value="1"/>
</dbReference>
<evidence type="ECO:0000259" key="2">
    <source>
        <dbReference type="Pfam" id="PF00561"/>
    </source>
</evidence>
<dbReference type="Pfam" id="PF00561">
    <property type="entry name" value="Abhydrolase_1"/>
    <property type="match status" value="1"/>
</dbReference>
<name>A0A9P8HWW9_9PEZI</name>
<comment type="similarity">
    <text evidence="1">Belongs to the AB hydrolase superfamily. AB hydrolase 4 family.</text>
</comment>
<evidence type="ECO:0000313" key="3">
    <source>
        <dbReference type="EMBL" id="KAH0535957.1"/>
    </source>
</evidence>
<gene>
    <name evidence="3" type="ORF">FGG08_007153</name>
</gene>
<dbReference type="OrthoDB" id="5954035at2759"/>
<evidence type="ECO:0000313" key="4">
    <source>
        <dbReference type="Proteomes" id="UP000698800"/>
    </source>
</evidence>
<dbReference type="InterPro" id="IPR050960">
    <property type="entry name" value="AB_hydrolase_4_sf"/>
</dbReference>
<protein>
    <recommendedName>
        <fullName evidence="2">AB hydrolase-1 domain-containing protein</fullName>
    </recommendedName>
</protein>
<dbReference type="InterPro" id="IPR000073">
    <property type="entry name" value="AB_hydrolase_1"/>
</dbReference>
<dbReference type="SUPFAM" id="SSF53474">
    <property type="entry name" value="alpha/beta-Hydrolases"/>
    <property type="match status" value="1"/>
</dbReference>